<comment type="subcellular location">
    <subcellularLocation>
        <location evidence="1">Cytoplasm</location>
    </subcellularLocation>
</comment>
<feature type="region of interest" description="Disordered" evidence="8">
    <location>
        <begin position="953"/>
        <end position="1065"/>
    </location>
</feature>
<comment type="caution">
    <text evidence="10">The sequence shown here is derived from an EMBL/GenBank/DDBJ whole genome shotgun (WGS) entry which is preliminary data.</text>
</comment>
<feature type="compositionally biased region" description="Basic and acidic residues" evidence="8">
    <location>
        <begin position="493"/>
        <end position="505"/>
    </location>
</feature>
<feature type="compositionally biased region" description="Low complexity" evidence="8">
    <location>
        <begin position="340"/>
        <end position="355"/>
    </location>
</feature>
<dbReference type="AlphaFoldDB" id="A0AAV5QYC4"/>
<feature type="compositionally biased region" description="Low complexity" evidence="8">
    <location>
        <begin position="274"/>
        <end position="296"/>
    </location>
</feature>
<feature type="region of interest" description="Disordered" evidence="8">
    <location>
        <begin position="875"/>
        <end position="920"/>
    </location>
</feature>
<evidence type="ECO:0000256" key="2">
    <source>
        <dbReference type="ARBA" id="ARBA00005775"/>
    </source>
</evidence>
<feature type="compositionally biased region" description="Basic and acidic residues" evidence="8">
    <location>
        <begin position="361"/>
        <end position="388"/>
    </location>
</feature>
<dbReference type="GO" id="GO:0003743">
    <property type="term" value="F:translation initiation factor activity"/>
    <property type="evidence" value="ECO:0007669"/>
    <property type="project" value="UniProtKB-KW"/>
</dbReference>
<organism evidence="10 11">
    <name type="scientific">Pichia kluyveri</name>
    <name type="common">Yeast</name>
    <dbReference type="NCBI Taxonomy" id="36015"/>
    <lineage>
        <taxon>Eukaryota</taxon>
        <taxon>Fungi</taxon>
        <taxon>Dikarya</taxon>
        <taxon>Ascomycota</taxon>
        <taxon>Saccharomycotina</taxon>
        <taxon>Pichiomycetes</taxon>
        <taxon>Pichiales</taxon>
        <taxon>Pichiaceae</taxon>
        <taxon>Pichia</taxon>
    </lineage>
</organism>
<evidence type="ECO:0000256" key="6">
    <source>
        <dbReference type="ARBA" id="ARBA00022884"/>
    </source>
</evidence>
<evidence type="ECO:0000256" key="1">
    <source>
        <dbReference type="ARBA" id="ARBA00004496"/>
    </source>
</evidence>
<feature type="compositionally biased region" description="Low complexity" evidence="8">
    <location>
        <begin position="953"/>
        <end position="973"/>
    </location>
</feature>
<dbReference type="SMART" id="SM00543">
    <property type="entry name" value="MIF4G"/>
    <property type="match status" value="1"/>
</dbReference>
<dbReference type="SUPFAM" id="SSF48371">
    <property type="entry name" value="ARM repeat"/>
    <property type="match status" value="1"/>
</dbReference>
<dbReference type="EMBL" id="BTGB01000001">
    <property type="protein sequence ID" value="GMM43783.1"/>
    <property type="molecule type" value="Genomic_DNA"/>
</dbReference>
<feature type="compositionally biased region" description="Low complexity" evidence="8">
    <location>
        <begin position="55"/>
        <end position="64"/>
    </location>
</feature>
<evidence type="ECO:0000313" key="11">
    <source>
        <dbReference type="Proteomes" id="UP001378960"/>
    </source>
</evidence>
<feature type="compositionally biased region" description="Basic and acidic residues" evidence="8">
    <location>
        <begin position="888"/>
        <end position="901"/>
    </location>
</feature>
<keyword evidence="6" id="KW-0694">RNA-binding</keyword>
<feature type="region of interest" description="Disordered" evidence="8">
    <location>
        <begin position="169"/>
        <end position="257"/>
    </location>
</feature>
<dbReference type="PANTHER" id="PTHR23253">
    <property type="entry name" value="EUKARYOTIC TRANSLATION INITIATION FACTOR 4 GAMMA"/>
    <property type="match status" value="1"/>
</dbReference>
<keyword evidence="5" id="KW-0597">Phosphoprotein</keyword>
<dbReference type="FunFam" id="1.25.40.180:FF:000020">
    <property type="entry name" value="Eukaryotic translation initiation factor subunit"/>
    <property type="match status" value="1"/>
</dbReference>
<name>A0AAV5QYC4_PICKL</name>
<keyword evidence="3" id="KW-0963">Cytoplasm</keyword>
<keyword evidence="4 10" id="KW-0396">Initiation factor</keyword>
<dbReference type="SUPFAM" id="SSF101489">
    <property type="entry name" value="Eukaryotic initiation factor 4f subunit eIF4g, eIF4e-binding domain"/>
    <property type="match status" value="1"/>
</dbReference>
<dbReference type="PANTHER" id="PTHR23253:SF9">
    <property type="entry name" value="EUKARYOTIC TRANSLATION INITIATION FACTOR 4 GAMMA 2"/>
    <property type="match status" value="1"/>
</dbReference>
<feature type="compositionally biased region" description="Basic and acidic residues" evidence="8">
    <location>
        <begin position="545"/>
        <end position="581"/>
    </location>
</feature>
<feature type="compositionally biased region" description="Basic and acidic residues" evidence="8">
    <location>
        <begin position="297"/>
        <end position="307"/>
    </location>
</feature>
<feature type="compositionally biased region" description="Polar residues" evidence="8">
    <location>
        <begin position="876"/>
        <end position="887"/>
    </location>
</feature>
<feature type="domain" description="MIF4G" evidence="9">
    <location>
        <begin position="617"/>
        <end position="860"/>
    </location>
</feature>
<evidence type="ECO:0000256" key="3">
    <source>
        <dbReference type="ARBA" id="ARBA00022490"/>
    </source>
</evidence>
<keyword evidence="7" id="KW-0648">Protein biosynthesis</keyword>
<feature type="compositionally biased region" description="Low complexity" evidence="8">
    <location>
        <begin position="13"/>
        <end position="39"/>
    </location>
</feature>
<feature type="compositionally biased region" description="Basic and acidic residues" evidence="8">
    <location>
        <begin position="315"/>
        <end position="339"/>
    </location>
</feature>
<dbReference type="GO" id="GO:0010494">
    <property type="term" value="C:cytoplasmic stress granule"/>
    <property type="evidence" value="ECO:0007669"/>
    <property type="project" value="UniProtKB-ARBA"/>
</dbReference>
<dbReference type="InterPro" id="IPR003890">
    <property type="entry name" value="MIF4G-like_typ-3"/>
</dbReference>
<feature type="region of interest" description="Disordered" evidence="8">
    <location>
        <begin position="1"/>
        <end position="117"/>
    </location>
</feature>
<dbReference type="Proteomes" id="UP001378960">
    <property type="component" value="Unassembled WGS sequence"/>
</dbReference>
<gene>
    <name evidence="10" type="ORF">DAPK24_003580</name>
</gene>
<dbReference type="GO" id="GO:0003729">
    <property type="term" value="F:mRNA binding"/>
    <property type="evidence" value="ECO:0007669"/>
    <property type="project" value="TreeGrafter"/>
</dbReference>
<keyword evidence="11" id="KW-1185">Reference proteome</keyword>
<dbReference type="InterPro" id="IPR022745">
    <property type="entry name" value="eIF4G1_eIF4E-bd"/>
</dbReference>
<dbReference type="Pfam" id="PF02854">
    <property type="entry name" value="MIF4G"/>
    <property type="match status" value="1"/>
</dbReference>
<evidence type="ECO:0000313" key="10">
    <source>
        <dbReference type="EMBL" id="GMM43783.1"/>
    </source>
</evidence>
<dbReference type="Gene3D" id="1.25.40.180">
    <property type="match status" value="1"/>
</dbReference>
<evidence type="ECO:0000256" key="8">
    <source>
        <dbReference type="SAM" id="MobiDB-lite"/>
    </source>
</evidence>
<feature type="compositionally biased region" description="Low complexity" evidence="8">
    <location>
        <begin position="906"/>
        <end position="917"/>
    </location>
</feature>
<protein>
    <submittedName>
        <fullName evidence="10">Translation initiation factor eIF4G</fullName>
    </submittedName>
</protein>
<dbReference type="InterPro" id="IPR016024">
    <property type="entry name" value="ARM-type_fold"/>
</dbReference>
<evidence type="ECO:0000256" key="5">
    <source>
        <dbReference type="ARBA" id="ARBA00022553"/>
    </source>
</evidence>
<dbReference type="GO" id="GO:0016281">
    <property type="term" value="C:eukaryotic translation initiation factor 4F complex"/>
    <property type="evidence" value="ECO:0007669"/>
    <property type="project" value="TreeGrafter"/>
</dbReference>
<dbReference type="Gene3D" id="1.20.970.30">
    <property type="entry name" value="eIF4G, eIF4E-binding domain"/>
    <property type="match status" value="1"/>
</dbReference>
<feature type="region of interest" description="Disordered" evidence="8">
    <location>
        <begin position="274"/>
        <end position="420"/>
    </location>
</feature>
<feature type="compositionally biased region" description="Low complexity" evidence="8">
    <location>
        <begin position="183"/>
        <end position="251"/>
    </location>
</feature>
<dbReference type="Pfam" id="PF12152">
    <property type="entry name" value="eIF_4G1"/>
    <property type="match status" value="1"/>
</dbReference>
<proteinExistence type="inferred from homology"/>
<reference evidence="10 11" key="1">
    <citation type="journal article" date="2023" name="Elife">
        <title>Identification of key yeast species and microbe-microbe interactions impacting larval growth of Drosophila in the wild.</title>
        <authorList>
            <person name="Mure A."/>
            <person name="Sugiura Y."/>
            <person name="Maeda R."/>
            <person name="Honda K."/>
            <person name="Sakurai N."/>
            <person name="Takahashi Y."/>
            <person name="Watada M."/>
            <person name="Katoh T."/>
            <person name="Gotoh A."/>
            <person name="Gotoh Y."/>
            <person name="Taniguchi I."/>
            <person name="Nakamura K."/>
            <person name="Hayashi T."/>
            <person name="Katayama T."/>
            <person name="Uemura T."/>
            <person name="Hattori Y."/>
        </authorList>
    </citation>
    <scope>NUCLEOTIDE SEQUENCE [LARGE SCALE GENOMIC DNA]</scope>
    <source>
        <strain evidence="10 11">PK-24</strain>
    </source>
</reference>
<evidence type="ECO:0000256" key="4">
    <source>
        <dbReference type="ARBA" id="ARBA00022540"/>
    </source>
</evidence>
<evidence type="ECO:0000256" key="7">
    <source>
        <dbReference type="ARBA" id="ARBA00022917"/>
    </source>
</evidence>
<evidence type="ECO:0000259" key="9">
    <source>
        <dbReference type="SMART" id="SM00543"/>
    </source>
</evidence>
<dbReference type="InterPro" id="IPR036211">
    <property type="entry name" value="eIF4G_eIF4E-bd_sf"/>
</dbReference>
<feature type="compositionally biased region" description="Low complexity" evidence="8">
    <location>
        <begin position="74"/>
        <end position="109"/>
    </location>
</feature>
<feature type="region of interest" description="Disordered" evidence="8">
    <location>
        <begin position="493"/>
        <end position="581"/>
    </location>
</feature>
<feature type="compositionally biased region" description="Acidic residues" evidence="8">
    <location>
        <begin position="1003"/>
        <end position="1052"/>
    </location>
</feature>
<sequence>MTSEQSVSKPDISAPATTTNTSATTASTTTAPSTNTPSSLPNPPKSSNQQPFVSHNQQQYNPNHNNHKGQYISNNNYGGRMNNNYNNNNNTNNKNYHRNNNNNNNNYRNHQIPNSNSIPYGYQQGAPMMVNSPYYSMPYPIPQQNLPISDKPLVSQPHKHVPIVIKTKDGKEVQLPNHRKNTSISSIPNIPSVTAKSNDSTINNDNSTNTINNDKTLPVKPATSSSSTTTTTTSTPSSSAPVVTAPPAKTSSSKLSFQEQFQAQLRKKKEAAAAAKAAAEAAQNNNTTAPAATAPTSEEKTESKPEPVAEPVAEAPKEIVEEPKVEEKVEAKVEAKGETPVETTSVTETKPVESTPVTESTHVETSEPAKETTEEVETTEKEEPKTSETSETTENVEETKADETTEEPEEDEEEDNRISISEFMDRIANAKSITKPQEFEYPEKFTGPSTSADAKIIKYDPMFLYQFQNISLKLDDKWKAEHVSKIYIPDKESREKSFKNRDSRARSNGPMRGSALRNGSEFDGRNSRMGSKKKGRDSGRQGSRRGGDKDNSRRSRNGRPGEKSEKADDKPKISLEDAKPLEKAANRWVPKIQAKVEKPVKYAPDGVTVIIEGEELEKKVRSLLNKLSLEKFDTIGGELIKLANQSLWEDDLASLKTVVKATFAKATDEPHWSSMYAQFCQKLLVETDPNIETTTDDGKKIKGSGLTYNLLVTRCQAEYSKGWSVDLPVNEDGSPIEPELMSDEYYALAAQKRRGLGLVRFIGELYRLKIIRQSIIIRCIKMLTTDQSENPVPFNEYLPQEDTLETLYTFLLTVGSGIDGENPAICDNVFALIKIYIENPKIGSRIKYKFYDLIDLRKSKWSSSNELLQGPKKLSQVHQDFNQQAQQEKQKLNAQERERSNKSRSIRGSSNNSRWGSEQISSNDISRVGIVRKTGTDNSINALRKGKIVQDDFTTVSSSRSRSSRGFGAVSRSNSSANVQNTEEEQSETRQQSNNFNLLMNQSDEEKDDSQPEQEEDEEEEGEDGEDEEESKEEAAEAEEAKEEAVEADAEQPVEKSNDEPINES</sequence>
<accession>A0AAV5QYC4</accession>
<feature type="compositionally biased region" description="Acidic residues" evidence="8">
    <location>
        <begin position="404"/>
        <end position="415"/>
    </location>
</feature>
<comment type="similarity">
    <text evidence="2">Belongs to the eukaryotic initiation factor 4G family.</text>
</comment>